<reference evidence="4" key="1">
    <citation type="journal article" date="2019" name="Int. J. Syst. Evol. Microbiol.">
        <title>The Global Catalogue of Microorganisms (GCM) 10K type strain sequencing project: providing services to taxonomists for standard genome sequencing and annotation.</title>
        <authorList>
            <consortium name="The Broad Institute Genomics Platform"/>
            <consortium name="The Broad Institute Genome Sequencing Center for Infectious Disease"/>
            <person name="Wu L."/>
            <person name="Ma J."/>
        </authorList>
    </citation>
    <scope>NUCLEOTIDE SEQUENCE [LARGE SCALE GENOMIC DNA]</scope>
    <source>
        <strain evidence="4">CGMCC 4.7393</strain>
    </source>
</reference>
<organism evidence="3 4">
    <name type="scientific">Rufibacter roseus</name>
    <dbReference type="NCBI Taxonomy" id="1567108"/>
    <lineage>
        <taxon>Bacteria</taxon>
        <taxon>Pseudomonadati</taxon>
        <taxon>Bacteroidota</taxon>
        <taxon>Cytophagia</taxon>
        <taxon>Cytophagales</taxon>
        <taxon>Hymenobacteraceae</taxon>
        <taxon>Rufibacter</taxon>
    </lineage>
</organism>
<dbReference type="Pfam" id="PF01757">
    <property type="entry name" value="Acyl_transf_3"/>
    <property type="match status" value="1"/>
</dbReference>
<dbReference type="PANTHER" id="PTHR23028:SF53">
    <property type="entry name" value="ACYL_TRANSF_3 DOMAIN-CONTAINING PROTEIN"/>
    <property type="match status" value="1"/>
</dbReference>
<keyword evidence="3" id="KW-0808">Transferase</keyword>
<keyword evidence="1" id="KW-0472">Membrane</keyword>
<evidence type="ECO:0000259" key="2">
    <source>
        <dbReference type="Pfam" id="PF01757"/>
    </source>
</evidence>
<sequence length="363" mass="42090">MIGLSTTNRIQYFPALTGFRALAAYMVFLHHAMPETPYIGGFFRLFFVLSGFLIAHKYINNYIGEGKTDWLPFFLQRLFRLYPLYLLCTIVALVFRQDFRLESWGINFLIAQGLFPQYTFSGIGVGWSLTSIVVFYAVAPFALANWTRLGLLRIWAITFLFGFAILAVGQLPWPIQLVPTLDFLLYITFFGRCFEFYVGIWIAQQLQPWHRASPHLLTKRIIFCTYIGIAGFLACMFLLPFLWALEERFSWIFFFAYGVNHFLIPIFIGGLILGLAKEKTLLSKILSTKISQELGKSSYFFYLVHYTFGFDLLYFHVWQNKLGVLLLLALFSVAGYRFLELPLHKWVIRLTARVVKQSPNPQL</sequence>
<feature type="transmembrane region" description="Helical" evidence="1">
    <location>
        <begin position="297"/>
        <end position="316"/>
    </location>
</feature>
<dbReference type="InterPro" id="IPR002656">
    <property type="entry name" value="Acyl_transf_3_dom"/>
</dbReference>
<feature type="transmembrane region" description="Helical" evidence="1">
    <location>
        <begin position="183"/>
        <end position="203"/>
    </location>
</feature>
<feature type="transmembrane region" description="Helical" evidence="1">
    <location>
        <begin position="115"/>
        <end position="139"/>
    </location>
</feature>
<dbReference type="EC" id="2.3.-.-" evidence="3"/>
<feature type="transmembrane region" description="Helical" evidence="1">
    <location>
        <begin position="79"/>
        <end position="95"/>
    </location>
</feature>
<dbReference type="RefSeq" id="WP_066615370.1">
    <property type="nucleotide sequence ID" value="NZ_JBHSYQ010000003.1"/>
</dbReference>
<dbReference type="InterPro" id="IPR050879">
    <property type="entry name" value="Acyltransferase_3"/>
</dbReference>
<dbReference type="EMBL" id="JBHSYQ010000003">
    <property type="protein sequence ID" value="MFC6997216.1"/>
    <property type="molecule type" value="Genomic_DNA"/>
</dbReference>
<feature type="domain" description="Acyltransferase 3" evidence="2">
    <location>
        <begin position="15"/>
        <end position="333"/>
    </location>
</feature>
<keyword evidence="4" id="KW-1185">Reference proteome</keyword>
<keyword evidence="1" id="KW-1133">Transmembrane helix</keyword>
<feature type="transmembrane region" description="Helical" evidence="1">
    <location>
        <begin position="223"/>
        <end position="245"/>
    </location>
</feature>
<keyword evidence="3" id="KW-0012">Acyltransferase</keyword>
<comment type="caution">
    <text evidence="3">The sequence shown here is derived from an EMBL/GenBank/DDBJ whole genome shotgun (WGS) entry which is preliminary data.</text>
</comment>
<feature type="transmembrane region" description="Helical" evidence="1">
    <location>
        <begin position="322"/>
        <end position="339"/>
    </location>
</feature>
<dbReference type="PANTHER" id="PTHR23028">
    <property type="entry name" value="ACETYLTRANSFERASE"/>
    <property type="match status" value="1"/>
</dbReference>
<evidence type="ECO:0000313" key="4">
    <source>
        <dbReference type="Proteomes" id="UP001596405"/>
    </source>
</evidence>
<protein>
    <submittedName>
        <fullName evidence="3">Acyltransferase family protein</fullName>
        <ecNumber evidence="3">2.3.-.-</ecNumber>
    </submittedName>
</protein>
<feature type="transmembrane region" description="Helical" evidence="1">
    <location>
        <begin position="151"/>
        <end position="171"/>
    </location>
</feature>
<gene>
    <name evidence="3" type="ORF">ACFQHR_06245</name>
</gene>
<evidence type="ECO:0000313" key="3">
    <source>
        <dbReference type="EMBL" id="MFC6997216.1"/>
    </source>
</evidence>
<dbReference type="Proteomes" id="UP001596405">
    <property type="component" value="Unassembled WGS sequence"/>
</dbReference>
<name>A0ABW2DKC9_9BACT</name>
<evidence type="ECO:0000256" key="1">
    <source>
        <dbReference type="SAM" id="Phobius"/>
    </source>
</evidence>
<feature type="transmembrane region" description="Helical" evidence="1">
    <location>
        <begin position="251"/>
        <end position="276"/>
    </location>
</feature>
<keyword evidence="1" id="KW-0812">Transmembrane</keyword>
<accession>A0ABW2DKC9</accession>
<proteinExistence type="predicted"/>
<dbReference type="GO" id="GO:0016746">
    <property type="term" value="F:acyltransferase activity"/>
    <property type="evidence" value="ECO:0007669"/>
    <property type="project" value="UniProtKB-KW"/>
</dbReference>
<feature type="transmembrane region" description="Helical" evidence="1">
    <location>
        <begin position="38"/>
        <end position="59"/>
    </location>
</feature>
<feature type="transmembrane region" description="Helical" evidence="1">
    <location>
        <begin position="12"/>
        <end position="32"/>
    </location>
</feature>